<keyword evidence="3 4" id="KW-0663">Pyridoxal phosphate</keyword>
<evidence type="ECO:0000256" key="4">
    <source>
        <dbReference type="RuleBase" id="RU003560"/>
    </source>
</evidence>
<dbReference type="CDD" id="cd00610">
    <property type="entry name" value="OAT_like"/>
    <property type="match status" value="1"/>
</dbReference>
<dbReference type="Gene3D" id="3.40.640.10">
    <property type="entry name" value="Type I PLP-dependent aspartate aminotransferase-like (Major domain)"/>
    <property type="match status" value="1"/>
</dbReference>
<dbReference type="InterPro" id="IPR015421">
    <property type="entry name" value="PyrdxlP-dep_Trfase_major"/>
</dbReference>
<dbReference type="PIRSF" id="PIRSF000521">
    <property type="entry name" value="Transaminase_4ab_Lys_Orn"/>
    <property type="match status" value="1"/>
</dbReference>
<comment type="similarity">
    <text evidence="2 4">Belongs to the class-III pyridoxal-phosphate-dependent aminotransferase family.</text>
</comment>
<dbReference type="KEGG" id="ntd:EGO55_15610"/>
<keyword evidence="5" id="KW-0808">Transferase</keyword>
<sequence length="428" mass="46578">MPADDHHLLERRYRIMGRNAPLFYDKPVHLVRGEGVWLYDADGKRYLDVYNNVPCVGHCHPQVVEALARQAETLNIHTRYLHEGIVNYAERLCATFAPSLDAAMFTCTGTEANELALRMARYVTGGTGIIVSDFSYHGNSETLAALTTCSPTPEPLPAFARQIQIPDPYRDRQGRSDEELARVFASQVEQAVRSMQADGIRPAALLIDTLFANEGLPDRVPGYVEQAVRIVREAGGLFICDEVQAGFARTGDAMWGHQLTDAVPDIVTLGKPMGNGHPVAGLVAARAHVDAFGGAANYFNTFGGNPVSAAVASAVLDVIETEDLAANCRNVGAYVRSGLDQLKARHPVVGNVRSQGLFFGLDLVNDDAQNSPAPDKAKRLINLMRDRGVLISRIGRHDNILKMRPPLVFSKENADVLLTTLDDALAAL</sequence>
<dbReference type="InterPro" id="IPR005814">
    <property type="entry name" value="Aminotrans_3"/>
</dbReference>
<keyword evidence="6" id="KW-1185">Reference proteome</keyword>
<evidence type="ECO:0000256" key="3">
    <source>
        <dbReference type="ARBA" id="ARBA00022898"/>
    </source>
</evidence>
<dbReference type="SUPFAM" id="SSF53383">
    <property type="entry name" value="PLP-dependent transferases"/>
    <property type="match status" value="1"/>
</dbReference>
<dbReference type="InterPro" id="IPR049704">
    <property type="entry name" value="Aminotrans_3_PPA_site"/>
</dbReference>
<dbReference type="EMBL" id="BASZ01000001">
    <property type="protein sequence ID" value="GAD47540.1"/>
    <property type="molecule type" value="Genomic_DNA"/>
</dbReference>
<reference evidence="5 6" key="1">
    <citation type="submission" date="2013-09" db="EMBL/GenBank/DDBJ databases">
        <title>Whole genome shotgun sequence of Novosphingobium tardaugens NBRC 16725.</title>
        <authorList>
            <person name="Isaki S."/>
            <person name="Hosoyama A."/>
            <person name="Tsuchikane K."/>
            <person name="Katsumata H."/>
            <person name="Ando Y."/>
            <person name="Yamazaki S."/>
            <person name="Fujita N."/>
        </authorList>
    </citation>
    <scope>NUCLEOTIDE SEQUENCE [LARGE SCALE GENOMIC DNA]</scope>
    <source>
        <strain evidence="5 6">NBRC 16725</strain>
    </source>
</reference>
<dbReference type="InterPro" id="IPR015422">
    <property type="entry name" value="PyrdxlP-dep_Trfase_small"/>
</dbReference>
<evidence type="ECO:0000313" key="6">
    <source>
        <dbReference type="Proteomes" id="UP000016568"/>
    </source>
</evidence>
<dbReference type="Proteomes" id="UP000016568">
    <property type="component" value="Unassembled WGS sequence"/>
</dbReference>
<dbReference type="PROSITE" id="PS00600">
    <property type="entry name" value="AA_TRANSFER_CLASS_3"/>
    <property type="match status" value="1"/>
</dbReference>
<evidence type="ECO:0000256" key="1">
    <source>
        <dbReference type="ARBA" id="ARBA00001933"/>
    </source>
</evidence>
<dbReference type="eggNOG" id="COG0160">
    <property type="taxonomic scope" value="Bacteria"/>
</dbReference>
<keyword evidence="5" id="KW-0032">Aminotransferase</keyword>
<dbReference type="PANTHER" id="PTHR45688">
    <property type="match status" value="1"/>
</dbReference>
<comment type="caution">
    <text evidence="5">The sequence shown here is derived from an EMBL/GenBank/DDBJ whole genome shotgun (WGS) entry which is preliminary data.</text>
</comment>
<name>U2YHE7_9SPHN</name>
<protein>
    <submittedName>
        <fullName evidence="5">Acetylornithine aminotransferase</fullName>
    </submittedName>
</protein>
<dbReference type="PANTHER" id="PTHR45688:SF13">
    <property type="entry name" value="ALANINE--GLYOXYLATE AMINOTRANSFERASE 2-LIKE"/>
    <property type="match status" value="1"/>
</dbReference>
<proteinExistence type="inferred from homology"/>
<evidence type="ECO:0000313" key="5">
    <source>
        <dbReference type="EMBL" id="GAD47540.1"/>
    </source>
</evidence>
<dbReference type="GO" id="GO:0008483">
    <property type="term" value="F:transaminase activity"/>
    <property type="evidence" value="ECO:0007669"/>
    <property type="project" value="UniProtKB-KW"/>
</dbReference>
<organism evidence="5 6">
    <name type="scientific">Caenibius tardaugens NBRC 16725</name>
    <dbReference type="NCBI Taxonomy" id="1219035"/>
    <lineage>
        <taxon>Bacteria</taxon>
        <taxon>Pseudomonadati</taxon>
        <taxon>Pseudomonadota</taxon>
        <taxon>Alphaproteobacteria</taxon>
        <taxon>Sphingomonadales</taxon>
        <taxon>Erythrobacteraceae</taxon>
        <taxon>Caenibius</taxon>
    </lineage>
</organism>
<comment type="cofactor">
    <cofactor evidence="1">
        <name>pyridoxal 5'-phosphate</name>
        <dbReference type="ChEBI" id="CHEBI:597326"/>
    </cofactor>
</comment>
<evidence type="ECO:0000256" key="2">
    <source>
        <dbReference type="ARBA" id="ARBA00008954"/>
    </source>
</evidence>
<dbReference type="RefSeq" id="WP_021688447.1">
    <property type="nucleotide sequence ID" value="NZ_BASZ01000001.1"/>
</dbReference>
<dbReference type="Gene3D" id="3.90.1150.10">
    <property type="entry name" value="Aspartate Aminotransferase, domain 1"/>
    <property type="match status" value="1"/>
</dbReference>
<dbReference type="InterPro" id="IPR015424">
    <property type="entry name" value="PyrdxlP-dep_Trfase"/>
</dbReference>
<accession>U2YHE7</accession>
<dbReference type="Pfam" id="PF00202">
    <property type="entry name" value="Aminotran_3"/>
    <property type="match status" value="1"/>
</dbReference>
<dbReference type="OrthoDB" id="9801834at2"/>
<gene>
    <name evidence="5" type="primary">argD</name>
    <name evidence="5" type="ORF">NT2_01_03090</name>
</gene>
<dbReference type="AlphaFoldDB" id="U2YHE7"/>
<dbReference type="GO" id="GO:0030170">
    <property type="term" value="F:pyridoxal phosphate binding"/>
    <property type="evidence" value="ECO:0007669"/>
    <property type="project" value="InterPro"/>
</dbReference>